<dbReference type="RefSeq" id="XP_022312816.1">
    <property type="nucleotide sequence ID" value="XM_022457108.1"/>
</dbReference>
<keyword evidence="1 5" id="KW-0732">Signal</keyword>
<keyword evidence="2" id="KW-1015">Disulfide bond</keyword>
<dbReference type="Pfam" id="PF23106">
    <property type="entry name" value="EGF_Teneurin"/>
    <property type="match status" value="1"/>
</dbReference>
<dbReference type="AlphaFoldDB" id="A0A8B8CDX3"/>
<evidence type="ECO:0000256" key="5">
    <source>
        <dbReference type="SAM" id="SignalP"/>
    </source>
</evidence>
<name>A0A8B8CDX3_CRAVI</name>
<sequence>MPDRIIHLFLRYTVIAFALAGAQEDPCSTDNYLTLGDIAKRSPNYYQDAVPLCDRYLPEGWYRAGFHEIPTTAPGLLACGTTYPYWMDGQLPAIIESPISVKMCRVGFASNCETSHHIQMVNCGNFFVYELSPLPICSSAYCFKPSASCVADVPKNIKVRYHGVSWTTNADNTVHDPDVNLECDFERFLNVNMYYDVTWYVDNTEVLTGQTVQSNVALLSATQMLAKDKKANSMIHCVVGAKLRALDTACKTSSSPLFFAGIKVLTSTLHIPRGGNGEVEFEFTIPFISRQNIYRGQNFQQSLYINTAVHGKSGSCDDGNKNLCETEVEAYYRHEFINYDPSTWSSVHKVKIYNRDDGSFTLIDKHITLRFETITATLGGGKIFDGLTLTDVQVFIEDTNPSWKGVSCESHTDPHMKTFDGKDYECHMEGTFILYRNEHFEQEVQQKHHRCHRRYSYPRCSCAVAVRSGKDVFIVDICNYNAIINFPSCGDKVLKVIKVNDRNYKVFLPTGTLVDIKFVSWPDHHSLQLNVDIFPSPSDVGNSSGLCGILDGDYRNDFTRNDPGKTVDNPDLFDYYNPPNDFSDSWRVNGNVDLFDHTVNLNLNSISTVLDRVCLCKRNTQNGISGEIECNYGTYNNCKFRVGKQYHCILNPEGQLRRKRDLRHMKSIISESTSGYENEHKRLGNRQKREIAPNVKTYVEAEQICTSAFQNSQSYSTCQSYVSDLSNTSLMNCISDVMMTGDHNFTKIHIQAALDQCFVLVALNTTLQQTEPDVTYIIKSFCQNNCSGHGVCNSGNCTCEQNFAGSDCSFDLVEPPSITHISGFGFCDKSKETCNEITLYGKYFVEKMNSICYMTRTTLQRDGTPLSTAEYHSYLEERTLFEGYCPLEYISDDHWVTEFTFNISNDGSRYTENFKVYTYQSLCQEYQNISGNMTFSFKEGHCYINNTCYADGSTNKENACDVCNTTSTKYQWSFNPDHCYIDGICYSSGDRYGLNPCYVCVPTISTTTWSTVAGCIGTTTDGPVTERTATTESTMSSIEPTTTMPSTATPEPTTTAPEPTTSTPEPTTSTLTTTTTSNPEPPPTTTPEPTTTTIEPTTRTTPRSTTTTTKPTKAPEPTTTITPEPTSSTTLPTTTNPKTTTTESNTNTEPVTSCCLSTSNTKPPDTSDSSLVYIVIVPVLAIIFILIIIIVTIKIYMYKKFHRKKELYGRDLSEDYRRDFTAESWKTCFDNQTTFELNMSRAEMNTTK</sequence>
<dbReference type="Proteomes" id="UP000694844">
    <property type="component" value="Chromosome 10"/>
</dbReference>
<evidence type="ECO:0000256" key="4">
    <source>
        <dbReference type="SAM" id="Phobius"/>
    </source>
</evidence>
<keyword evidence="4" id="KW-0812">Transmembrane</keyword>
<feature type="chain" id="PRO_5034579458" evidence="5">
    <location>
        <begin position="25"/>
        <end position="1248"/>
    </location>
</feature>
<protein>
    <submittedName>
        <fullName evidence="8">von Willebrand factor D and EGF domain-containing protein-like isoform X1</fullName>
    </submittedName>
</protein>
<evidence type="ECO:0000256" key="2">
    <source>
        <dbReference type="ARBA" id="ARBA00023157"/>
    </source>
</evidence>
<evidence type="ECO:0000313" key="8">
    <source>
        <dbReference type="RefSeq" id="XP_022312816.1"/>
    </source>
</evidence>
<evidence type="ECO:0000259" key="6">
    <source>
        <dbReference type="PROSITE" id="PS51233"/>
    </source>
</evidence>
<feature type="transmembrane region" description="Helical" evidence="4">
    <location>
        <begin position="1171"/>
        <end position="1196"/>
    </location>
</feature>
<keyword evidence="4" id="KW-1133">Transmembrane helix</keyword>
<evidence type="ECO:0000256" key="3">
    <source>
        <dbReference type="SAM" id="MobiDB-lite"/>
    </source>
</evidence>
<dbReference type="GO" id="GO:0005102">
    <property type="term" value="F:signaling receptor binding"/>
    <property type="evidence" value="ECO:0007669"/>
    <property type="project" value="TreeGrafter"/>
</dbReference>
<dbReference type="GO" id="GO:0009986">
    <property type="term" value="C:cell surface"/>
    <property type="evidence" value="ECO:0007669"/>
    <property type="project" value="TreeGrafter"/>
</dbReference>
<keyword evidence="4" id="KW-0472">Membrane</keyword>
<dbReference type="InterPro" id="IPR050969">
    <property type="entry name" value="Dev_Signal_Modulators"/>
</dbReference>
<dbReference type="PANTHER" id="PTHR14949">
    <property type="entry name" value="EGF-LIKE-DOMAIN, MULTIPLE 7, 8"/>
    <property type="match status" value="1"/>
</dbReference>
<dbReference type="GO" id="GO:0005576">
    <property type="term" value="C:extracellular region"/>
    <property type="evidence" value="ECO:0007669"/>
    <property type="project" value="TreeGrafter"/>
</dbReference>
<dbReference type="Gene3D" id="2.60.120.260">
    <property type="entry name" value="Galactose-binding domain-like"/>
    <property type="match status" value="1"/>
</dbReference>
<feature type="compositionally biased region" description="Low complexity" evidence="3">
    <location>
        <begin position="1087"/>
        <end position="1150"/>
    </location>
</feature>
<gene>
    <name evidence="8" type="primary">LOC111117871</name>
</gene>
<feature type="compositionally biased region" description="Polar residues" evidence="3">
    <location>
        <begin position="1017"/>
        <end position="1038"/>
    </location>
</feature>
<feature type="region of interest" description="Disordered" evidence="3">
    <location>
        <begin position="1017"/>
        <end position="1167"/>
    </location>
</feature>
<dbReference type="Pfam" id="PF00094">
    <property type="entry name" value="VWD"/>
    <property type="match status" value="1"/>
</dbReference>
<dbReference type="OrthoDB" id="2015116at2759"/>
<dbReference type="InterPro" id="IPR001846">
    <property type="entry name" value="VWF_type-D"/>
</dbReference>
<dbReference type="InterPro" id="IPR058727">
    <property type="entry name" value="Helical_Vwde"/>
</dbReference>
<evidence type="ECO:0000256" key="1">
    <source>
        <dbReference type="ARBA" id="ARBA00022729"/>
    </source>
</evidence>
<feature type="domain" description="VWFD" evidence="6">
    <location>
        <begin position="406"/>
        <end position="594"/>
    </location>
</feature>
<accession>A0A8B8CDX3</accession>
<reference evidence="8" key="1">
    <citation type="submission" date="2025-08" db="UniProtKB">
        <authorList>
            <consortium name="RefSeq"/>
        </authorList>
    </citation>
    <scope>IDENTIFICATION</scope>
    <source>
        <tissue evidence="8">Whole sample</tissue>
    </source>
</reference>
<feature type="signal peptide" evidence="5">
    <location>
        <begin position="1"/>
        <end position="24"/>
    </location>
</feature>
<proteinExistence type="predicted"/>
<organism evidence="7 8">
    <name type="scientific">Crassostrea virginica</name>
    <name type="common">Eastern oyster</name>
    <dbReference type="NCBI Taxonomy" id="6565"/>
    <lineage>
        <taxon>Eukaryota</taxon>
        <taxon>Metazoa</taxon>
        <taxon>Spiralia</taxon>
        <taxon>Lophotrochozoa</taxon>
        <taxon>Mollusca</taxon>
        <taxon>Bivalvia</taxon>
        <taxon>Autobranchia</taxon>
        <taxon>Pteriomorphia</taxon>
        <taxon>Ostreida</taxon>
        <taxon>Ostreoidea</taxon>
        <taxon>Ostreidae</taxon>
        <taxon>Crassostrea</taxon>
    </lineage>
</organism>
<dbReference type="PANTHER" id="PTHR14949:SF54">
    <property type="entry name" value="VWFD DOMAIN-CONTAINING PROTEIN"/>
    <property type="match status" value="1"/>
</dbReference>
<feature type="compositionally biased region" description="Polar residues" evidence="3">
    <location>
        <begin position="1154"/>
        <end position="1167"/>
    </location>
</feature>
<dbReference type="Pfam" id="PF26129">
    <property type="entry name" value="Vwde"/>
    <property type="match status" value="1"/>
</dbReference>
<dbReference type="KEGG" id="cvn:111117871"/>
<feature type="compositionally biased region" description="Low complexity" evidence="3">
    <location>
        <begin position="1039"/>
        <end position="1078"/>
    </location>
</feature>
<dbReference type="PROSITE" id="PS51233">
    <property type="entry name" value="VWFD"/>
    <property type="match status" value="1"/>
</dbReference>
<evidence type="ECO:0000313" key="7">
    <source>
        <dbReference type="Proteomes" id="UP000694844"/>
    </source>
</evidence>
<keyword evidence="7" id="KW-1185">Reference proteome</keyword>
<dbReference type="GeneID" id="111117871"/>